<keyword evidence="2" id="KW-1185">Reference proteome</keyword>
<dbReference type="OrthoDB" id="10486940at2759"/>
<sequence length="177" mass="19441">MEAWESCRLLEGSFTRYRNGGLRTTKDGCMDGARTFLLFALKKTALLFSSCCLPGSTATSGFDNLELVRASEVYFLLMYVAPGYFTRASRTELVKRAVGGDAAICSALQVTSGSRTADQGDGEHLGKGKDIHRQNPILGMMGMRWTWTKKIPECKRSENSASTISRYAVLSCIVWAS</sequence>
<evidence type="ECO:0000313" key="2">
    <source>
        <dbReference type="Proteomes" id="UP000054217"/>
    </source>
</evidence>
<dbReference type="InParanoid" id="A0A0C3J9A2"/>
<dbReference type="STRING" id="870435.A0A0C3J9A2"/>
<protein>
    <submittedName>
        <fullName evidence="1">Uncharacterized protein</fullName>
    </submittedName>
</protein>
<dbReference type="Proteomes" id="UP000054217">
    <property type="component" value="Unassembled WGS sequence"/>
</dbReference>
<dbReference type="AlphaFoldDB" id="A0A0C3J9A2"/>
<evidence type="ECO:0000313" key="1">
    <source>
        <dbReference type="EMBL" id="KIO05623.1"/>
    </source>
</evidence>
<dbReference type="HOGENOM" id="CLU_1518478_0_0_1"/>
<reference evidence="2" key="2">
    <citation type="submission" date="2015-01" db="EMBL/GenBank/DDBJ databases">
        <title>Evolutionary Origins and Diversification of the Mycorrhizal Mutualists.</title>
        <authorList>
            <consortium name="DOE Joint Genome Institute"/>
            <consortium name="Mycorrhizal Genomics Consortium"/>
            <person name="Kohler A."/>
            <person name="Kuo A."/>
            <person name="Nagy L.G."/>
            <person name="Floudas D."/>
            <person name="Copeland A."/>
            <person name="Barry K.W."/>
            <person name="Cichocki N."/>
            <person name="Veneault-Fourrey C."/>
            <person name="LaButti K."/>
            <person name="Lindquist E.A."/>
            <person name="Lipzen A."/>
            <person name="Lundell T."/>
            <person name="Morin E."/>
            <person name="Murat C."/>
            <person name="Riley R."/>
            <person name="Ohm R."/>
            <person name="Sun H."/>
            <person name="Tunlid A."/>
            <person name="Henrissat B."/>
            <person name="Grigoriev I.V."/>
            <person name="Hibbett D.S."/>
            <person name="Martin F."/>
        </authorList>
    </citation>
    <scope>NUCLEOTIDE SEQUENCE [LARGE SCALE GENOMIC DNA]</scope>
    <source>
        <strain evidence="2">Marx 270</strain>
    </source>
</reference>
<reference evidence="1 2" key="1">
    <citation type="submission" date="2014-04" db="EMBL/GenBank/DDBJ databases">
        <authorList>
            <consortium name="DOE Joint Genome Institute"/>
            <person name="Kuo A."/>
            <person name="Kohler A."/>
            <person name="Costa M.D."/>
            <person name="Nagy L.G."/>
            <person name="Floudas D."/>
            <person name="Copeland A."/>
            <person name="Barry K.W."/>
            <person name="Cichocki N."/>
            <person name="Veneault-Fourrey C."/>
            <person name="LaButti K."/>
            <person name="Lindquist E.A."/>
            <person name="Lipzen A."/>
            <person name="Lundell T."/>
            <person name="Morin E."/>
            <person name="Murat C."/>
            <person name="Sun H."/>
            <person name="Tunlid A."/>
            <person name="Henrissat B."/>
            <person name="Grigoriev I.V."/>
            <person name="Hibbett D.S."/>
            <person name="Martin F."/>
            <person name="Nordberg H.P."/>
            <person name="Cantor M.N."/>
            <person name="Hua S.X."/>
        </authorList>
    </citation>
    <scope>NUCLEOTIDE SEQUENCE [LARGE SCALE GENOMIC DNA]</scope>
    <source>
        <strain evidence="1 2">Marx 270</strain>
    </source>
</reference>
<proteinExistence type="predicted"/>
<dbReference type="EMBL" id="KN831966">
    <property type="protein sequence ID" value="KIO05623.1"/>
    <property type="molecule type" value="Genomic_DNA"/>
</dbReference>
<organism evidence="1 2">
    <name type="scientific">Pisolithus tinctorius Marx 270</name>
    <dbReference type="NCBI Taxonomy" id="870435"/>
    <lineage>
        <taxon>Eukaryota</taxon>
        <taxon>Fungi</taxon>
        <taxon>Dikarya</taxon>
        <taxon>Basidiomycota</taxon>
        <taxon>Agaricomycotina</taxon>
        <taxon>Agaricomycetes</taxon>
        <taxon>Agaricomycetidae</taxon>
        <taxon>Boletales</taxon>
        <taxon>Sclerodermatineae</taxon>
        <taxon>Pisolithaceae</taxon>
        <taxon>Pisolithus</taxon>
    </lineage>
</organism>
<accession>A0A0C3J9A2</accession>
<name>A0A0C3J9A2_PISTI</name>
<gene>
    <name evidence="1" type="ORF">M404DRAFT_512953</name>
</gene>